<gene>
    <name evidence="2" type="ORF">EHV10_02480</name>
</gene>
<comment type="caution">
    <text evidence="2">The sequence shown here is derived from an EMBL/GenBank/DDBJ whole genome shotgun (WGS) entry which is preliminary data.</text>
</comment>
<name>A0A3P3R0C3_9FIRM</name>
<protein>
    <submittedName>
        <fullName evidence="2">Uncharacterized protein</fullName>
    </submittedName>
</protein>
<proteinExistence type="predicted"/>
<accession>A0A3P3R0C3</accession>
<evidence type="ECO:0000313" key="3">
    <source>
        <dbReference type="Proteomes" id="UP000272490"/>
    </source>
</evidence>
<organism evidence="2 3">
    <name type="scientific">Lachnoanaerobaculum gingivalis</name>
    <dbReference type="NCBI Taxonomy" id="2490855"/>
    <lineage>
        <taxon>Bacteria</taxon>
        <taxon>Bacillati</taxon>
        <taxon>Bacillota</taxon>
        <taxon>Clostridia</taxon>
        <taxon>Lachnospirales</taxon>
        <taxon>Lachnospiraceae</taxon>
        <taxon>Lachnoanaerobaculum</taxon>
    </lineage>
</organism>
<dbReference type="RefSeq" id="WP_128673257.1">
    <property type="nucleotide sequence ID" value="NZ_CP124777.1"/>
</dbReference>
<keyword evidence="1" id="KW-0472">Membrane</keyword>
<reference evidence="2 3" key="1">
    <citation type="submission" date="2018-11" db="EMBL/GenBank/DDBJ databases">
        <title>Genome sequencing of Lachnoanaerobaculum sp. KCOM 2030 (= ChDC B114).</title>
        <authorList>
            <person name="Kook J.-K."/>
            <person name="Park S.-N."/>
            <person name="Lim Y.K."/>
        </authorList>
    </citation>
    <scope>NUCLEOTIDE SEQUENCE [LARGE SCALE GENOMIC DNA]</scope>
    <source>
        <strain evidence="2 3">KCOM 2030</strain>
    </source>
</reference>
<dbReference type="AlphaFoldDB" id="A0A3P3R0C3"/>
<dbReference type="EMBL" id="RRCO01000001">
    <property type="protein sequence ID" value="RRJ26897.1"/>
    <property type="molecule type" value="Genomic_DNA"/>
</dbReference>
<keyword evidence="3" id="KW-1185">Reference proteome</keyword>
<keyword evidence="1" id="KW-1133">Transmembrane helix</keyword>
<evidence type="ECO:0000256" key="1">
    <source>
        <dbReference type="SAM" id="Phobius"/>
    </source>
</evidence>
<keyword evidence="1" id="KW-0812">Transmembrane</keyword>
<evidence type="ECO:0000313" key="2">
    <source>
        <dbReference type="EMBL" id="RRJ26897.1"/>
    </source>
</evidence>
<dbReference type="Proteomes" id="UP000272490">
    <property type="component" value="Unassembled WGS sequence"/>
</dbReference>
<sequence length="167" mass="18978">MKQDHQSNLETHNNLSHDKSQAVFNKELLIGKNYRFYSASGSNILSLTNSKIRSEVCIGEDRIYISTIPKKFNKVPEILLQDVSAVSVSTVLNGYNTFWVVVTVIIGFFNPLFFVCPVLILLFLRHSKISIYQRNNTKAIIYSKSKKEAESFCNDLKQLAGIKTRQG</sequence>
<feature type="transmembrane region" description="Helical" evidence="1">
    <location>
        <begin position="98"/>
        <end position="124"/>
    </location>
</feature>